<feature type="domain" description="Nrap protein" evidence="10">
    <location>
        <begin position="345"/>
        <end position="508"/>
    </location>
</feature>
<keyword evidence="15" id="KW-1185">Reference proteome</keyword>
<gene>
    <name evidence="14" type="ORF">C0Q70_20732</name>
</gene>
<evidence type="ECO:0000313" key="14">
    <source>
        <dbReference type="EMBL" id="PVD20236.1"/>
    </source>
</evidence>
<comment type="caution">
    <text evidence="14">The sequence shown here is derived from an EMBL/GenBank/DDBJ whole genome shotgun (WGS) entry which is preliminary data.</text>
</comment>
<dbReference type="STRING" id="400727.A0A2T7NGF4"/>
<dbReference type="InterPro" id="IPR035082">
    <property type="entry name" value="Nrap_D1"/>
</dbReference>
<dbReference type="GO" id="GO:0034456">
    <property type="term" value="C:UTP-C complex"/>
    <property type="evidence" value="ECO:0007669"/>
    <property type="project" value="TreeGrafter"/>
</dbReference>
<feature type="domain" description="Nrap protein" evidence="12">
    <location>
        <begin position="746"/>
        <end position="813"/>
    </location>
</feature>
<dbReference type="InterPro" id="IPR005554">
    <property type="entry name" value="NOL6/Upt22"/>
</dbReference>
<feature type="domain" description="Nrap protein" evidence="9">
    <location>
        <begin position="229"/>
        <end position="294"/>
    </location>
</feature>
<accession>A0A2T7NGF4</accession>
<evidence type="ECO:0000256" key="7">
    <source>
        <dbReference type="RuleBase" id="RU364032"/>
    </source>
</evidence>
<comment type="subcellular location">
    <subcellularLocation>
        <location evidence="1 7">Nucleus</location>
        <location evidence="1 7">Nucleolus</location>
    </subcellularLocation>
</comment>
<dbReference type="Pfam" id="PF17406">
    <property type="entry name" value="Nrap_D5"/>
    <property type="match status" value="1"/>
</dbReference>
<dbReference type="InterPro" id="IPR035371">
    <property type="entry name" value="Nrap_D6"/>
</dbReference>
<feature type="domain" description="Nrap protein" evidence="13">
    <location>
        <begin position="861"/>
        <end position="999"/>
    </location>
</feature>
<dbReference type="Pfam" id="PF17405">
    <property type="entry name" value="Nrap_D4"/>
    <property type="match status" value="1"/>
</dbReference>
<comment type="similarity">
    <text evidence="2 7">Belongs to the NRAP family.</text>
</comment>
<dbReference type="Gene3D" id="1.10.1410.10">
    <property type="match status" value="1"/>
</dbReference>
<evidence type="ECO:0000259" key="9">
    <source>
        <dbReference type="Pfam" id="PF17403"/>
    </source>
</evidence>
<dbReference type="InterPro" id="IPR035368">
    <property type="entry name" value="Nrap_D3"/>
</dbReference>
<comment type="function">
    <text evidence="6">Part of the small subunit (SSU) processome, first precursor of the small eukaryotic ribosomal subunit. During the assembly of the SSU processome in the nucleolus, many ribosome biogenesis factors, an RNA chaperone and ribosomal proteins associate with the nascent pre-rRNA and work in concert to generate RNA folding, modifications, rearrangements and cleavage as well as targeted degradation of pre-ribosomal RNA by the RNA exosome.</text>
</comment>
<dbReference type="PANTHER" id="PTHR17972">
    <property type="entry name" value="NUCLEOLAR RNA-ASSOCIATED PROTEIN"/>
    <property type="match status" value="1"/>
</dbReference>
<feature type="domain" description="Nrap protein" evidence="11">
    <location>
        <begin position="558"/>
        <end position="744"/>
    </location>
</feature>
<dbReference type="GO" id="GO:0003723">
    <property type="term" value="F:RNA binding"/>
    <property type="evidence" value="ECO:0007669"/>
    <property type="project" value="UniProtKB-KW"/>
</dbReference>
<evidence type="ECO:0000256" key="4">
    <source>
        <dbReference type="ARBA" id="ARBA00022884"/>
    </source>
</evidence>
<evidence type="ECO:0000259" key="11">
    <source>
        <dbReference type="Pfam" id="PF17405"/>
    </source>
</evidence>
<dbReference type="InterPro" id="IPR035367">
    <property type="entry name" value="Nrap_D2"/>
</dbReference>
<dbReference type="GO" id="GO:0032545">
    <property type="term" value="C:CURI complex"/>
    <property type="evidence" value="ECO:0007669"/>
    <property type="project" value="TreeGrafter"/>
</dbReference>
<dbReference type="OrthoDB" id="10251401at2759"/>
<evidence type="ECO:0000259" key="10">
    <source>
        <dbReference type="Pfam" id="PF17404"/>
    </source>
</evidence>
<keyword evidence="4 7" id="KW-0694">RNA-binding</keyword>
<dbReference type="Pfam" id="PF17403">
    <property type="entry name" value="Nrap_D2"/>
    <property type="match status" value="1"/>
</dbReference>
<dbReference type="Gene3D" id="3.30.70.3030">
    <property type="match status" value="1"/>
</dbReference>
<dbReference type="EMBL" id="PZQS01000013">
    <property type="protein sequence ID" value="PVD20236.1"/>
    <property type="molecule type" value="Genomic_DNA"/>
</dbReference>
<dbReference type="Pfam" id="PF17407">
    <property type="entry name" value="Nrap_D6"/>
    <property type="match status" value="1"/>
</dbReference>
<evidence type="ECO:0000313" key="15">
    <source>
        <dbReference type="Proteomes" id="UP000245119"/>
    </source>
</evidence>
<dbReference type="AlphaFoldDB" id="A0A2T7NGF4"/>
<name>A0A2T7NGF4_POMCA</name>
<evidence type="ECO:0000256" key="6">
    <source>
        <dbReference type="ARBA" id="ARBA00035000"/>
    </source>
</evidence>
<dbReference type="InterPro" id="IPR035369">
    <property type="entry name" value="Nrap_D4"/>
</dbReference>
<dbReference type="Pfam" id="PF17404">
    <property type="entry name" value="Nrap_D3"/>
    <property type="match status" value="1"/>
</dbReference>
<reference evidence="14 15" key="1">
    <citation type="submission" date="2018-04" db="EMBL/GenBank/DDBJ databases">
        <title>The genome of golden apple snail Pomacea canaliculata provides insight into stress tolerance and invasive adaptation.</title>
        <authorList>
            <person name="Liu C."/>
            <person name="Liu B."/>
            <person name="Ren Y."/>
            <person name="Zhang Y."/>
            <person name="Wang H."/>
            <person name="Li S."/>
            <person name="Jiang F."/>
            <person name="Yin L."/>
            <person name="Zhang G."/>
            <person name="Qian W."/>
            <person name="Fan W."/>
        </authorList>
    </citation>
    <scope>NUCLEOTIDE SEQUENCE [LARGE SCALE GENOMIC DNA]</scope>
    <source>
        <strain evidence="14">SZHN2017</strain>
        <tissue evidence="14">Muscle</tissue>
    </source>
</reference>
<protein>
    <recommendedName>
        <fullName evidence="3 7">Nucleolar protein 6</fullName>
    </recommendedName>
</protein>
<dbReference type="Pfam" id="PF03813">
    <property type="entry name" value="Nrap"/>
    <property type="match status" value="1"/>
</dbReference>
<evidence type="ECO:0000256" key="2">
    <source>
        <dbReference type="ARBA" id="ARBA00006674"/>
    </source>
</evidence>
<dbReference type="GO" id="GO:0032040">
    <property type="term" value="C:small-subunit processome"/>
    <property type="evidence" value="ECO:0007669"/>
    <property type="project" value="TreeGrafter"/>
</dbReference>
<sequence>MACNPHHLLFVEFTCHINNPLKMQGNEKEVPTAEEMRELKNAGRNAHTNLCQMQFPLPVDVFQSGSIPLNACVQPTKAADVVLVMPKKHIYNKDYRNHQYLHKRLQYLTAVAGHLKEVAADIKLTYRAGNPFHPILVVNVPVSGSKALVVIHLHVIPEQGAFKPGRFHLSKNNIRPCWFSSGLKESSLFADYGDTLPPTPYYNTSILQDVCFKTNAEYITQQLSDSSSLQDGLALFKMWLYQRQLDKGFGSFNGFVATMYVCYLLSQKVLNHSMNSYQVLRHTLTSLSNRDSSNIHSGVRYRMQDISPTVCCYEVRHEAVIAVQCFSSEFTNTFDLLLMSPITFVQKFDSIFHMECNKEVVAAVIKKCQLSQHMLDLGDHVILAVIPTLLQLMTKGLGERVELVQVQPHSPPEWSVFEDPPTAVTDSILTFGLLLREAKALNIVDRGPNASSEEAVKFRQFWGEKSELRRFKDGSSIIEAVKWATSTSLKKRRAVCNHIVSYVLHKHADINPKWIHHVGHQVERVLYIPRCVVAIIKRGQGSTEPEKKKLSTFDFNYGTGEEWHYHLRKSLEELGQMLRTLPNLPLSINAVSGISPVCRFTEVFPPCPAPPDLTRLSLQSSDPRWVPWYTPSVTVICKLEGSGKWPEDLEAICRLKAAYYVKLGQILAACHQLMVDVSPTHLDVLKDGFVFRLKLGLTREIGVLRLMQNHDGMSRMEDTPEALALEAEITTLPHLTGWLQGIQQSHQSFCAVVRLVKRWVSAQLLLCHIPELTVEKTVAQLYTQPLPFTPPVSPVTGLLRYLRLVSRDDYRLENFTEKAWPVPLAVISNRLHLVAQASLATLQDQMVKCQADWKVIFRPPLEGYDVVVHLSQELLPRHYQAIDSEKNISALKQKYRYLSKRQQDADTMPMLDFDPASLLIEELKSAYGEMGLIFHDQFGGDVIGILWKPGVMEEKEFKVPNMTARKPAISESSDIALTLNLEAIADDIRVLGGDLVSRVDVKVKNRCS</sequence>
<evidence type="ECO:0000259" key="13">
    <source>
        <dbReference type="Pfam" id="PF17407"/>
    </source>
</evidence>
<evidence type="ECO:0000256" key="3">
    <source>
        <dbReference type="ARBA" id="ARBA00016437"/>
    </source>
</evidence>
<dbReference type="GO" id="GO:0006364">
    <property type="term" value="P:rRNA processing"/>
    <property type="evidence" value="ECO:0007669"/>
    <property type="project" value="TreeGrafter"/>
</dbReference>
<dbReference type="InterPro" id="IPR035370">
    <property type="entry name" value="Nrap_D5"/>
</dbReference>
<evidence type="ECO:0000256" key="5">
    <source>
        <dbReference type="ARBA" id="ARBA00023242"/>
    </source>
</evidence>
<keyword evidence="5 7" id="KW-0539">Nucleus</keyword>
<feature type="domain" description="Nrap protein" evidence="8">
    <location>
        <begin position="80"/>
        <end position="222"/>
    </location>
</feature>
<organism evidence="14 15">
    <name type="scientific">Pomacea canaliculata</name>
    <name type="common">Golden apple snail</name>
    <dbReference type="NCBI Taxonomy" id="400727"/>
    <lineage>
        <taxon>Eukaryota</taxon>
        <taxon>Metazoa</taxon>
        <taxon>Spiralia</taxon>
        <taxon>Lophotrochozoa</taxon>
        <taxon>Mollusca</taxon>
        <taxon>Gastropoda</taxon>
        <taxon>Caenogastropoda</taxon>
        <taxon>Architaenioglossa</taxon>
        <taxon>Ampullarioidea</taxon>
        <taxon>Ampullariidae</taxon>
        <taxon>Pomacea</taxon>
    </lineage>
</organism>
<evidence type="ECO:0000256" key="1">
    <source>
        <dbReference type="ARBA" id="ARBA00004604"/>
    </source>
</evidence>
<evidence type="ECO:0000259" key="8">
    <source>
        <dbReference type="Pfam" id="PF03813"/>
    </source>
</evidence>
<proteinExistence type="inferred from homology"/>
<dbReference type="PANTHER" id="PTHR17972:SF0">
    <property type="entry name" value="NUCLEOLAR PROTEIN 6"/>
    <property type="match status" value="1"/>
</dbReference>
<dbReference type="Proteomes" id="UP000245119">
    <property type="component" value="Linkage Group LG13"/>
</dbReference>
<evidence type="ECO:0000259" key="12">
    <source>
        <dbReference type="Pfam" id="PF17406"/>
    </source>
</evidence>
<dbReference type="GO" id="GO:0006409">
    <property type="term" value="P:tRNA export from nucleus"/>
    <property type="evidence" value="ECO:0007669"/>
    <property type="project" value="TreeGrafter"/>
</dbReference>